<dbReference type="AlphaFoldDB" id="A0A1Q3ERA5"/>
<sequence>MSKTTGSANTRVFNVLLYPLEACIVTSVHHLLVTHSTHLSVIGCKQSTQTIPERFNRLWSATSCPNQ</sequence>
<dbReference type="Proteomes" id="UP000188533">
    <property type="component" value="Unassembled WGS sequence"/>
</dbReference>
<comment type="caution">
    <text evidence="1">The sequence shown here is derived from an EMBL/GenBank/DDBJ whole genome shotgun (WGS) entry which is preliminary data.</text>
</comment>
<accession>A0A1Q3ERA5</accession>
<name>A0A1Q3ERA5_LENED</name>
<reference evidence="1 2" key="2">
    <citation type="submission" date="2017-02" db="EMBL/GenBank/DDBJ databases">
        <title>A genome survey and senescence transcriptome analysis in Lentinula edodes.</title>
        <authorList>
            <person name="Sakamoto Y."/>
            <person name="Nakade K."/>
            <person name="Sato S."/>
            <person name="Yoshida Y."/>
            <person name="Miyazaki K."/>
            <person name="Natsume S."/>
            <person name="Konno N."/>
        </authorList>
    </citation>
    <scope>NUCLEOTIDE SEQUENCE [LARGE SCALE GENOMIC DNA]</scope>
    <source>
        <strain evidence="1 2">NBRC 111202</strain>
    </source>
</reference>
<protein>
    <submittedName>
        <fullName evidence="1">Uncharacterized protein</fullName>
    </submittedName>
</protein>
<evidence type="ECO:0000313" key="2">
    <source>
        <dbReference type="Proteomes" id="UP000188533"/>
    </source>
</evidence>
<organism evidence="1 2">
    <name type="scientific">Lentinula edodes</name>
    <name type="common">Shiitake mushroom</name>
    <name type="synonym">Lentinus edodes</name>
    <dbReference type="NCBI Taxonomy" id="5353"/>
    <lineage>
        <taxon>Eukaryota</taxon>
        <taxon>Fungi</taxon>
        <taxon>Dikarya</taxon>
        <taxon>Basidiomycota</taxon>
        <taxon>Agaricomycotina</taxon>
        <taxon>Agaricomycetes</taxon>
        <taxon>Agaricomycetidae</taxon>
        <taxon>Agaricales</taxon>
        <taxon>Marasmiineae</taxon>
        <taxon>Omphalotaceae</taxon>
        <taxon>Lentinula</taxon>
    </lineage>
</organism>
<keyword evidence="2" id="KW-1185">Reference proteome</keyword>
<proteinExistence type="predicted"/>
<gene>
    <name evidence="1" type="ORF">LENED_011924</name>
</gene>
<reference evidence="1 2" key="1">
    <citation type="submission" date="2016-08" db="EMBL/GenBank/DDBJ databases">
        <authorList>
            <consortium name="Lentinula edodes genome sequencing consortium"/>
            <person name="Sakamoto Y."/>
            <person name="Nakade K."/>
            <person name="Sato S."/>
            <person name="Yoshida Y."/>
            <person name="Miyazaki K."/>
            <person name="Natsume S."/>
            <person name="Konno N."/>
        </authorList>
    </citation>
    <scope>NUCLEOTIDE SEQUENCE [LARGE SCALE GENOMIC DNA]</scope>
    <source>
        <strain evidence="1 2">NBRC 111202</strain>
    </source>
</reference>
<evidence type="ECO:0000313" key="1">
    <source>
        <dbReference type="EMBL" id="GAW09740.1"/>
    </source>
</evidence>
<dbReference type="EMBL" id="BDGU01001244">
    <property type="protein sequence ID" value="GAW09740.1"/>
    <property type="molecule type" value="Genomic_DNA"/>
</dbReference>